<evidence type="ECO:0000259" key="2">
    <source>
        <dbReference type="Pfam" id="PF00691"/>
    </source>
</evidence>
<sequence>MMGRLDLSIGRNRERALTAVRVLFAVGMLSGCSSVPDAVNPVEWYKGAERMIAGDDETPVAEPVPAKGQAEAASDSKTGADSRDDLTEGLPADRTNSKYAEPIRREVTPTKQLARRTPPPAGTQVASAEGVPPKPAVTAQALPGTARDDGPNAPPDSVNMTPPAPADIPETVPARGGRQLQAQFQRRLAESAQQSLSPNMVASYGGSPRYEEEPIHLVPPSSARNRVKGGGKGMAAPEPVAQPAASFQVASLDFNAGSANLTSADRASIAEVARVYRQTGGVVRVVGHAPAPLFGGDDVQQMMGSLDAAMKRANAVARELTKRGVPARKIMVGADPSAAGMVSDVGAQVYIDVI</sequence>
<dbReference type="RefSeq" id="WP_163682362.1">
    <property type="nucleotide sequence ID" value="NZ_JAAIYP010000044.1"/>
</dbReference>
<name>A0A7C9V158_9PROT</name>
<feature type="compositionally biased region" description="Low complexity" evidence="1">
    <location>
        <begin position="174"/>
        <end position="186"/>
    </location>
</feature>
<dbReference type="SUPFAM" id="SSF103088">
    <property type="entry name" value="OmpA-like"/>
    <property type="match status" value="1"/>
</dbReference>
<dbReference type="Gene3D" id="3.30.1330.60">
    <property type="entry name" value="OmpA-like domain"/>
    <property type="match status" value="1"/>
</dbReference>
<reference evidence="3 4" key="1">
    <citation type="submission" date="2020-02" db="EMBL/GenBank/DDBJ databases">
        <authorList>
            <person name="Dziuba M."/>
            <person name="Kuznetsov B."/>
            <person name="Mardanov A."/>
            <person name="Ravin N."/>
            <person name="Grouzdev D."/>
        </authorList>
    </citation>
    <scope>NUCLEOTIDE SEQUENCE [LARGE SCALE GENOMIC DNA]</scope>
    <source>
        <strain evidence="3 4">SpK</strain>
    </source>
</reference>
<proteinExistence type="predicted"/>
<feature type="domain" description="OmpA-like" evidence="2">
    <location>
        <begin position="254"/>
        <end position="332"/>
    </location>
</feature>
<accession>A0A7C9V158</accession>
<evidence type="ECO:0000256" key="1">
    <source>
        <dbReference type="SAM" id="MobiDB-lite"/>
    </source>
</evidence>
<protein>
    <submittedName>
        <fullName evidence="3">OmpA family protein</fullName>
    </submittedName>
</protein>
<evidence type="ECO:0000313" key="4">
    <source>
        <dbReference type="Proteomes" id="UP000480684"/>
    </source>
</evidence>
<dbReference type="EMBL" id="JAAIYP010000044">
    <property type="protein sequence ID" value="NFV81893.1"/>
    <property type="molecule type" value="Genomic_DNA"/>
</dbReference>
<comment type="caution">
    <text evidence="3">The sequence shown here is derived from an EMBL/GenBank/DDBJ whole genome shotgun (WGS) entry which is preliminary data.</text>
</comment>
<evidence type="ECO:0000313" key="3">
    <source>
        <dbReference type="EMBL" id="NFV81893.1"/>
    </source>
</evidence>
<organism evidence="3 4">
    <name type="scientific">Magnetospirillum aberrantis SpK</name>
    <dbReference type="NCBI Taxonomy" id="908842"/>
    <lineage>
        <taxon>Bacteria</taxon>
        <taxon>Pseudomonadati</taxon>
        <taxon>Pseudomonadota</taxon>
        <taxon>Alphaproteobacteria</taxon>
        <taxon>Rhodospirillales</taxon>
        <taxon>Rhodospirillaceae</taxon>
        <taxon>Magnetospirillum</taxon>
    </lineage>
</organism>
<dbReference type="InterPro" id="IPR036737">
    <property type="entry name" value="OmpA-like_sf"/>
</dbReference>
<dbReference type="Pfam" id="PF00691">
    <property type="entry name" value="OmpA"/>
    <property type="match status" value="1"/>
</dbReference>
<dbReference type="Proteomes" id="UP000480684">
    <property type="component" value="Unassembled WGS sequence"/>
</dbReference>
<keyword evidence="4" id="KW-1185">Reference proteome</keyword>
<gene>
    <name evidence="3" type="ORF">G4223_17430</name>
</gene>
<feature type="compositionally biased region" description="Polar residues" evidence="1">
    <location>
        <begin position="191"/>
        <end position="200"/>
    </location>
</feature>
<feature type="region of interest" description="Disordered" evidence="1">
    <location>
        <begin position="55"/>
        <end position="215"/>
    </location>
</feature>
<dbReference type="InterPro" id="IPR006665">
    <property type="entry name" value="OmpA-like"/>
</dbReference>
<dbReference type="PROSITE" id="PS51257">
    <property type="entry name" value="PROKAR_LIPOPROTEIN"/>
    <property type="match status" value="1"/>
</dbReference>
<dbReference type="AlphaFoldDB" id="A0A7C9V158"/>